<feature type="compositionally biased region" description="Low complexity" evidence="5">
    <location>
        <begin position="15"/>
        <end position="57"/>
    </location>
</feature>
<keyword evidence="4" id="KW-0539">Nucleus</keyword>
<dbReference type="SMART" id="SM00512">
    <property type="entry name" value="Skp1"/>
    <property type="match status" value="1"/>
</dbReference>
<dbReference type="RefSeq" id="XP_029216018.1">
    <property type="nucleotide sequence ID" value="XM_029360659.1"/>
</dbReference>
<dbReference type="AlphaFoldDB" id="A0A2A9M218"/>
<sequence length="170" mass="18351">MTSPISFFAEEPLRPASDAAADAVKPAPPACEGEAPAPANESASSSLSRPSSASSAARGKVLHDGNVKLVGSEGVPIVVETEVAEQCAMFRRMLAADEEGNALYKEGRVRELKFPSIRTRILQKVVDYLTYRRQWNLDGGHNGEFQVESDIALELMLAANYLGLTDDEEL</sequence>
<dbReference type="OrthoDB" id="331081at2759"/>
<organism evidence="6 7">
    <name type="scientific">Besnoitia besnoiti</name>
    <name type="common">Apicomplexan protozoan</name>
    <dbReference type="NCBI Taxonomy" id="94643"/>
    <lineage>
        <taxon>Eukaryota</taxon>
        <taxon>Sar</taxon>
        <taxon>Alveolata</taxon>
        <taxon>Apicomplexa</taxon>
        <taxon>Conoidasida</taxon>
        <taxon>Coccidia</taxon>
        <taxon>Eucoccidiorida</taxon>
        <taxon>Eimeriorina</taxon>
        <taxon>Sarcocystidae</taxon>
        <taxon>Besnoitia</taxon>
    </lineage>
</organism>
<dbReference type="InterPro" id="IPR011333">
    <property type="entry name" value="SKP1/BTB/POZ_sf"/>
</dbReference>
<dbReference type="Proteomes" id="UP000224006">
    <property type="component" value="Chromosome XI"/>
</dbReference>
<dbReference type="GeneID" id="40307011"/>
<evidence type="ECO:0000313" key="7">
    <source>
        <dbReference type="Proteomes" id="UP000224006"/>
    </source>
</evidence>
<comment type="subcellular location">
    <subcellularLocation>
        <location evidence="1">Nucleus</location>
    </subcellularLocation>
</comment>
<evidence type="ECO:0000256" key="1">
    <source>
        <dbReference type="ARBA" id="ARBA00004123"/>
    </source>
</evidence>
<dbReference type="VEuPathDB" id="ToxoDB:BESB_019500"/>
<evidence type="ECO:0000256" key="4">
    <source>
        <dbReference type="ARBA" id="ARBA00023242"/>
    </source>
</evidence>
<comment type="caution">
    <text evidence="6">The sequence shown here is derived from an EMBL/GenBank/DDBJ whole genome shotgun (WGS) entry which is preliminary data.</text>
</comment>
<dbReference type="PANTHER" id="PTHR20648">
    <property type="entry name" value="ELONGIN-C"/>
    <property type="match status" value="1"/>
</dbReference>
<dbReference type="GO" id="GO:0006511">
    <property type="term" value="P:ubiquitin-dependent protein catabolic process"/>
    <property type="evidence" value="ECO:0007669"/>
    <property type="project" value="InterPro"/>
</dbReference>
<keyword evidence="7" id="KW-1185">Reference proteome</keyword>
<dbReference type="InterPro" id="IPR039948">
    <property type="entry name" value="ELC1"/>
</dbReference>
<protein>
    <recommendedName>
        <fullName evidence="3">Elongin-C</fullName>
    </recommendedName>
</protein>
<evidence type="ECO:0000256" key="3">
    <source>
        <dbReference type="ARBA" id="ARBA00021347"/>
    </source>
</evidence>
<dbReference type="InterPro" id="IPR001232">
    <property type="entry name" value="SKP1-like"/>
</dbReference>
<dbReference type="KEGG" id="bbes:BESB_019500"/>
<evidence type="ECO:0000256" key="2">
    <source>
        <dbReference type="ARBA" id="ARBA00009993"/>
    </source>
</evidence>
<dbReference type="Gene3D" id="3.30.710.10">
    <property type="entry name" value="Potassium Channel Kv1.1, Chain A"/>
    <property type="match status" value="1"/>
</dbReference>
<evidence type="ECO:0000313" key="6">
    <source>
        <dbReference type="EMBL" id="PFH32009.1"/>
    </source>
</evidence>
<dbReference type="STRING" id="94643.A0A2A9M218"/>
<comment type="similarity">
    <text evidence="2">Belongs to the SKP1 family.</text>
</comment>
<dbReference type="GO" id="GO:0005634">
    <property type="term" value="C:nucleus"/>
    <property type="evidence" value="ECO:0007669"/>
    <property type="project" value="UniProtKB-SubCell"/>
</dbReference>
<dbReference type="FunFam" id="3.30.710.10:FF:000035">
    <property type="entry name" value="Elongin C transcription elongation factor"/>
    <property type="match status" value="1"/>
</dbReference>
<dbReference type="EMBL" id="NWUJ01000012">
    <property type="protein sequence ID" value="PFH32009.1"/>
    <property type="molecule type" value="Genomic_DNA"/>
</dbReference>
<reference evidence="6 7" key="1">
    <citation type="submission" date="2017-09" db="EMBL/GenBank/DDBJ databases">
        <title>Genome sequencing of Besnoitia besnoiti strain Bb-Ger1.</title>
        <authorList>
            <person name="Schares G."/>
            <person name="Venepally P."/>
            <person name="Lorenzi H.A."/>
        </authorList>
    </citation>
    <scope>NUCLEOTIDE SEQUENCE [LARGE SCALE GENOMIC DNA]</scope>
    <source>
        <strain evidence="6 7">Bb-Ger1</strain>
    </source>
</reference>
<evidence type="ECO:0000256" key="5">
    <source>
        <dbReference type="SAM" id="MobiDB-lite"/>
    </source>
</evidence>
<accession>A0A2A9M218</accession>
<dbReference type="SUPFAM" id="SSF54695">
    <property type="entry name" value="POZ domain"/>
    <property type="match status" value="1"/>
</dbReference>
<feature type="region of interest" description="Disordered" evidence="5">
    <location>
        <begin position="1"/>
        <end position="58"/>
    </location>
</feature>
<name>A0A2A9M218_BESBE</name>
<proteinExistence type="inferred from homology"/>
<gene>
    <name evidence="6" type="ORF">BESB_019500</name>
</gene>